<dbReference type="GO" id="GO:0042548">
    <property type="term" value="P:regulation of photosynthesis, light reaction"/>
    <property type="evidence" value="ECO:0007669"/>
    <property type="project" value="EnsemblPlants"/>
</dbReference>
<evidence type="ECO:0000313" key="2">
    <source>
        <dbReference type="EnsemblPlants" id="Pp3c16_9330V3.3"/>
    </source>
</evidence>
<dbReference type="KEGG" id="ppp:112293287"/>
<dbReference type="OrthoDB" id="2779at2759"/>
<dbReference type="EnsemblPlants" id="Pp3c16_9330V3.5">
    <property type="protein sequence ID" value="Pp3c16_9330V3.5"/>
    <property type="gene ID" value="Pp3c16_9330"/>
</dbReference>
<dbReference type="Proteomes" id="UP000006727">
    <property type="component" value="Chromosome 16"/>
</dbReference>
<sequence>MATGNALSARLLCMSERSSGSSRPPCRQVSSLGCNRYAVRLPIVSSDSTISTILGMHHNCDITAVRRVANTNEQSDDFIAVPKIRAWRGNANGFAKGRRVVSMAMVSWAPESSSHNEMQYEDFRSEILEQVGEVGAESNKTRLPWSQFQPQQLSLFNGGRLRSGARRIVDHLIQSTQPVVHSLDLHRSQKVLSKGFRNADQATGHVSTANAVNMNADTSNSEKNVECHVEAVSWRERHISASIRVEASQEQVWEVLTDYGRLAEFIPNLTRSEQIPCPHPGRTWLLQEGKQSAMYWQIEARVVLDLEEFLDAKDGRELRFSMVDGDFKRYVGRWYLRPDVRPGTIILHYEVNVTPRLLFPAAFVEKIIKSDLPTNLRAIAARAEDCSNVSRVAAVQTKDVVSPRLFQKIERSSTKTREYSTAGSAVKTALKPVLAEPMNLSGGSSAPVEWNERSRLISKDSSWGAIGSTCKVGKPCAVDEVHLRRFDDLLENGGVHRRVVAAITVEAPAHSVWAVLTAYESLQEFIPNLAICKVLTREKNKVRLLQEGCKCLLYMVLHARVILDLWERPQYEILFQQVEGDFDSFQGKWTLEPLGAQHTLLKYLVDTKMHKDSLLAEALVEEVIYEDLPANLCAIRDRVELLGSNSLLDSRNEVVEKLENIKKQEFLVPKESFVIPDSLKDVGKDDDKHVVKSDLKPSPRIRQRPLVAGLQRDFNILQQELLKFIAEKGTKGVMPLRCELREAGRVDLEKAITRNGGFGPVASKLNLSLAYKERKPRGYWDNLQNVHKEILLFQKEHGNDRTTMPTRQSLERAGRYDLARSLEKWGGLREVARVLGLQVKKRQKSRTAKTDVVPALAPKDSDESETDIKVPLKTMLPLKSRKWVTMRRYSTDFTD</sequence>
<dbReference type="EMBL" id="ABEU02000016">
    <property type="status" value="NOT_ANNOTATED_CDS"/>
    <property type="molecule type" value="Genomic_DNA"/>
</dbReference>
<dbReference type="SUPFAM" id="SSF55961">
    <property type="entry name" value="Bet v1-like"/>
    <property type="match status" value="2"/>
</dbReference>
<keyword evidence="3" id="KW-1185">Reference proteome</keyword>
<feature type="domain" description="Coenzyme Q-binding protein COQ10 START" evidence="1">
    <location>
        <begin position="505"/>
        <end position="635"/>
    </location>
</feature>
<dbReference type="GeneID" id="112293287"/>
<feature type="domain" description="Coenzyme Q-binding protein COQ10 START" evidence="1">
    <location>
        <begin position="245"/>
        <end position="379"/>
    </location>
</feature>
<organism evidence="2 3">
    <name type="scientific">Physcomitrium patens</name>
    <name type="common">Spreading-leaved earth moss</name>
    <name type="synonym">Physcomitrella patens</name>
    <dbReference type="NCBI Taxonomy" id="3218"/>
    <lineage>
        <taxon>Eukaryota</taxon>
        <taxon>Viridiplantae</taxon>
        <taxon>Streptophyta</taxon>
        <taxon>Embryophyta</taxon>
        <taxon>Bryophyta</taxon>
        <taxon>Bryophytina</taxon>
        <taxon>Bryopsida</taxon>
        <taxon>Funariidae</taxon>
        <taxon>Funariales</taxon>
        <taxon>Funariaceae</taxon>
        <taxon>Physcomitrium</taxon>
    </lineage>
</organism>
<dbReference type="Pfam" id="PF03364">
    <property type="entry name" value="Polyketide_cyc"/>
    <property type="match status" value="2"/>
</dbReference>
<reference evidence="2 3" key="2">
    <citation type="journal article" date="2018" name="Plant J.">
        <title>The Physcomitrella patens chromosome-scale assembly reveals moss genome structure and evolution.</title>
        <authorList>
            <person name="Lang D."/>
            <person name="Ullrich K.K."/>
            <person name="Murat F."/>
            <person name="Fuchs J."/>
            <person name="Jenkins J."/>
            <person name="Haas F.B."/>
            <person name="Piednoel M."/>
            <person name="Gundlach H."/>
            <person name="Van Bel M."/>
            <person name="Meyberg R."/>
            <person name="Vives C."/>
            <person name="Morata J."/>
            <person name="Symeonidi A."/>
            <person name="Hiss M."/>
            <person name="Muchero W."/>
            <person name="Kamisugi Y."/>
            <person name="Saleh O."/>
            <person name="Blanc G."/>
            <person name="Decker E.L."/>
            <person name="van Gessel N."/>
            <person name="Grimwood J."/>
            <person name="Hayes R.D."/>
            <person name="Graham S.W."/>
            <person name="Gunter L.E."/>
            <person name="McDaniel S.F."/>
            <person name="Hoernstein S.N.W."/>
            <person name="Larsson A."/>
            <person name="Li F.W."/>
            <person name="Perroud P.F."/>
            <person name="Phillips J."/>
            <person name="Ranjan P."/>
            <person name="Rokshar D.S."/>
            <person name="Rothfels C.J."/>
            <person name="Schneider L."/>
            <person name="Shu S."/>
            <person name="Stevenson D.W."/>
            <person name="Thummler F."/>
            <person name="Tillich M."/>
            <person name="Villarreal Aguilar J.C."/>
            <person name="Widiez T."/>
            <person name="Wong G.K."/>
            <person name="Wymore A."/>
            <person name="Zhang Y."/>
            <person name="Zimmer A.D."/>
            <person name="Quatrano R.S."/>
            <person name="Mayer K.F.X."/>
            <person name="Goodstein D."/>
            <person name="Casacuberta J.M."/>
            <person name="Vandepoele K."/>
            <person name="Reski R."/>
            <person name="Cuming A.C."/>
            <person name="Tuskan G.A."/>
            <person name="Maumus F."/>
            <person name="Salse J."/>
            <person name="Schmutz J."/>
            <person name="Rensing S.A."/>
        </authorList>
    </citation>
    <scope>NUCLEOTIDE SEQUENCE [LARGE SCALE GENOMIC DNA]</scope>
    <source>
        <strain evidence="2 3">cv. Gransden 2004</strain>
    </source>
</reference>
<dbReference type="EnsemblPlants" id="Pp3c16_9330V3.3">
    <property type="protein sequence ID" value="Pp3c16_9330V3.3"/>
    <property type="gene ID" value="Pp3c16_9330"/>
</dbReference>
<dbReference type="OMA" id="DHWGAEY"/>
<dbReference type="RefSeq" id="XP_024398306.1">
    <property type="nucleotide sequence ID" value="XM_024542538.2"/>
</dbReference>
<dbReference type="Gramene" id="Pp3c16_9330V3.3">
    <property type="protein sequence ID" value="Pp3c16_9330V3.3"/>
    <property type="gene ID" value="Pp3c16_9330"/>
</dbReference>
<evidence type="ECO:0000313" key="3">
    <source>
        <dbReference type="Proteomes" id="UP000006727"/>
    </source>
</evidence>
<dbReference type="Gramene" id="Pp3c16_9330V3.2">
    <property type="protein sequence ID" value="Pp3c16_9330V3.2"/>
    <property type="gene ID" value="Pp3c16_9330"/>
</dbReference>
<dbReference type="Gramene" id="Pp3c16_9330V3.5">
    <property type="protein sequence ID" value="Pp3c16_9330V3.5"/>
    <property type="gene ID" value="Pp3c16_9330"/>
</dbReference>
<reference evidence="2" key="3">
    <citation type="submission" date="2020-12" db="UniProtKB">
        <authorList>
            <consortium name="EnsemblPlants"/>
        </authorList>
    </citation>
    <scope>IDENTIFICATION</scope>
</reference>
<protein>
    <recommendedName>
        <fullName evidence="1">Coenzyme Q-binding protein COQ10 START domain-containing protein</fullName>
    </recommendedName>
</protein>
<evidence type="ECO:0000259" key="1">
    <source>
        <dbReference type="Pfam" id="PF03364"/>
    </source>
</evidence>
<accession>A0A7I4B9Y5</accession>
<dbReference type="EnsemblPlants" id="Pp3c16_9330V3.2">
    <property type="protein sequence ID" value="Pp3c16_9330V3.2"/>
    <property type="gene ID" value="Pp3c16_9330"/>
</dbReference>
<reference evidence="2 3" key="1">
    <citation type="journal article" date="2008" name="Science">
        <title>The Physcomitrella genome reveals evolutionary insights into the conquest of land by plants.</title>
        <authorList>
            <person name="Rensing S."/>
            <person name="Lang D."/>
            <person name="Zimmer A."/>
            <person name="Terry A."/>
            <person name="Salamov A."/>
            <person name="Shapiro H."/>
            <person name="Nishiyama T."/>
            <person name="Perroud P.-F."/>
            <person name="Lindquist E."/>
            <person name="Kamisugi Y."/>
            <person name="Tanahashi T."/>
            <person name="Sakakibara K."/>
            <person name="Fujita T."/>
            <person name="Oishi K."/>
            <person name="Shin-I T."/>
            <person name="Kuroki Y."/>
            <person name="Toyoda A."/>
            <person name="Suzuki Y."/>
            <person name="Hashimoto A."/>
            <person name="Yamaguchi K."/>
            <person name="Sugano A."/>
            <person name="Kohara Y."/>
            <person name="Fujiyama A."/>
            <person name="Anterola A."/>
            <person name="Aoki S."/>
            <person name="Ashton N."/>
            <person name="Barbazuk W.B."/>
            <person name="Barker E."/>
            <person name="Bennetzen J."/>
            <person name="Bezanilla M."/>
            <person name="Blankenship R."/>
            <person name="Cho S.H."/>
            <person name="Dutcher S."/>
            <person name="Estelle M."/>
            <person name="Fawcett J.A."/>
            <person name="Gundlach H."/>
            <person name="Hanada K."/>
            <person name="Heyl A."/>
            <person name="Hicks K.A."/>
            <person name="Hugh J."/>
            <person name="Lohr M."/>
            <person name="Mayer K."/>
            <person name="Melkozernov A."/>
            <person name="Murata T."/>
            <person name="Nelson D."/>
            <person name="Pils B."/>
            <person name="Prigge M."/>
            <person name="Reiss B."/>
            <person name="Renner T."/>
            <person name="Rombauts S."/>
            <person name="Rushton P."/>
            <person name="Sanderfoot A."/>
            <person name="Schween G."/>
            <person name="Shiu S.-H."/>
            <person name="Stueber K."/>
            <person name="Theodoulou F.L."/>
            <person name="Tu H."/>
            <person name="Van de Peer Y."/>
            <person name="Verrier P.J."/>
            <person name="Waters E."/>
            <person name="Wood A."/>
            <person name="Yang L."/>
            <person name="Cove D."/>
            <person name="Cuming A."/>
            <person name="Hasebe M."/>
            <person name="Lucas S."/>
            <person name="Mishler D.B."/>
            <person name="Reski R."/>
            <person name="Grigoriev I."/>
            <person name="Quatrano R.S."/>
            <person name="Boore J.L."/>
        </authorList>
    </citation>
    <scope>NUCLEOTIDE SEQUENCE [LARGE SCALE GENOMIC DNA]</scope>
    <source>
        <strain evidence="2 3">cv. Gransden 2004</strain>
    </source>
</reference>
<dbReference type="InterPro" id="IPR005031">
    <property type="entry name" value="COQ10_START"/>
</dbReference>
<dbReference type="GO" id="GO:0031426">
    <property type="term" value="P:polycistronic mRNA processing"/>
    <property type="evidence" value="ECO:0007669"/>
    <property type="project" value="EnsemblPlants"/>
</dbReference>
<dbReference type="PANTHER" id="PTHR34060:SF2">
    <property type="entry name" value="OS03G0837900 PROTEIN"/>
    <property type="match status" value="1"/>
</dbReference>
<dbReference type="AlphaFoldDB" id="A0A7I4B9Y5"/>
<dbReference type="PANTHER" id="PTHR34060">
    <property type="entry name" value="POLYKETIDE CYCLASE / DEHYDRASE AND LIPID TRANSPORT PROTEIN"/>
    <property type="match status" value="1"/>
</dbReference>
<dbReference type="GO" id="GO:0042644">
    <property type="term" value="C:chloroplast nucleoid"/>
    <property type="evidence" value="ECO:0007669"/>
    <property type="project" value="EnsemblPlants"/>
</dbReference>
<gene>
    <name evidence="2" type="primary">LOC112293287</name>
</gene>
<dbReference type="GO" id="GO:0010239">
    <property type="term" value="P:chloroplast mRNA processing"/>
    <property type="evidence" value="ECO:0007669"/>
    <property type="project" value="EnsemblPlants"/>
</dbReference>
<dbReference type="InterPro" id="IPR023393">
    <property type="entry name" value="START-like_dom_sf"/>
</dbReference>
<dbReference type="GO" id="GO:0048027">
    <property type="term" value="F:mRNA 5'-UTR binding"/>
    <property type="evidence" value="ECO:0007669"/>
    <property type="project" value="EnsemblPlants"/>
</dbReference>
<name>A0A7I4B9Y5_PHYPA</name>
<dbReference type="Gene3D" id="3.30.530.20">
    <property type="match status" value="2"/>
</dbReference>
<dbReference type="CDD" id="cd08866">
    <property type="entry name" value="SRPBCC_11"/>
    <property type="match status" value="2"/>
</dbReference>
<proteinExistence type="predicted"/>